<feature type="domain" description="Dynein heavy chain AAA lid" evidence="5">
    <location>
        <begin position="864"/>
        <end position="1003"/>
    </location>
</feature>
<dbReference type="Gene3D" id="1.20.920.20">
    <property type="match status" value="1"/>
</dbReference>
<evidence type="ECO:0008006" key="9">
    <source>
        <dbReference type="Google" id="ProtNLM"/>
    </source>
</evidence>
<feature type="coiled-coil region" evidence="1">
    <location>
        <begin position="108"/>
        <end position="159"/>
    </location>
</feature>
<dbReference type="GO" id="GO:0030286">
    <property type="term" value="C:dynein complex"/>
    <property type="evidence" value="ECO:0007669"/>
    <property type="project" value="InterPro"/>
</dbReference>
<dbReference type="InterPro" id="IPR043160">
    <property type="entry name" value="Dynein_C_barrel"/>
</dbReference>
<dbReference type="GO" id="GO:0008569">
    <property type="term" value="F:minus-end-directed microtubule motor activity"/>
    <property type="evidence" value="ECO:0007669"/>
    <property type="project" value="InterPro"/>
</dbReference>
<dbReference type="InParanoid" id="A0A6L2P9T2"/>
<evidence type="ECO:0000313" key="7">
    <source>
        <dbReference type="EMBL" id="GFG29081.1"/>
    </source>
</evidence>
<dbReference type="Pfam" id="PF03028">
    <property type="entry name" value="Dynein_heavy"/>
    <property type="match status" value="1"/>
</dbReference>
<dbReference type="Proteomes" id="UP000502823">
    <property type="component" value="Unassembled WGS sequence"/>
</dbReference>
<dbReference type="InterPro" id="IPR026983">
    <property type="entry name" value="DHC"/>
</dbReference>
<keyword evidence="8" id="KW-1185">Reference proteome</keyword>
<accession>A0A6L2P9T2</accession>
<dbReference type="Gene3D" id="1.20.1270.280">
    <property type="match status" value="1"/>
</dbReference>
<dbReference type="InterPro" id="IPR024743">
    <property type="entry name" value="Dynein_HC_stalk"/>
</dbReference>
<evidence type="ECO:0000313" key="8">
    <source>
        <dbReference type="Proteomes" id="UP000502823"/>
    </source>
</evidence>
<evidence type="ECO:0000259" key="5">
    <source>
        <dbReference type="Pfam" id="PF18198"/>
    </source>
</evidence>
<sequence>VMEAVCVMKGITPERKPDPRRSGRIIEDYWGPSLKVLADFKFLETLKTYNKDSIPPAIIKKIRDKYIPDRDFKPDIIKNVSRACEGLCKWVRAMEVYDRVIKIVAPKKANLAKAEAELAVQMDRLNEKRAQLQEVTDKLQTLNDEFAAMTKKKKELEDAIDVCCQKLDRAGKLIGGLGSEKAHWSEMAKFLCRKLHNVIGDVLLAAGAVAYLGPFTVEFRQELMTEWNKLCKKLGIPCAENFSLIATLGEPVVLRAWNIAGLPTDSFTVDNAIIAFSARRWPLMIDPQGLANKWVKSMEKGNRLQVIKLTDADYIQVLENAIEMGLPVILENITEEIDATLEPVLVKQICRQGDVNVIQLGHKVLEHSPDFRFYITTGLCNPHYLPEIAIKVTLLNFMITPQGLEEQLLGIVVAKERPDLEEKKNELLIESANNKRQLKDIEDKILEILSTSKRNILEDETAIQILSSSKVRNQCRFCSQDLTTCFILWPGANGLHSQLLLKASKGMENSGPHTANQSCDWFPHYGQESVSSSVKSAVLSERLENLNNHFTDSIYRNVCRSLYEKDKLLFSFVLCIGILRAKKKIDEDEWAFLLTGGTSLENPHSNPAPSWLSDKSWSEVVHASNLTSLKELKSSVETNVTAWKAYYDALSPQDTKCPAPLDTIQDLSLLVVLRCIRPDKLVLAVQNYITRHMGQSYVDPPPFNLLDCYNDSNCCSPLVFILSPGADPMAGLLKFAADQGYEARQLQTISLGQGQGSSAATMIHEAIKVGHWVVLQNCHLAVSWMSELQHICDEVIIPETTHENFRLWLTSHPFSEFPVSILQNGVKMTTEAPRGLRNNLLHSYMIDPISDPEFFSACSKLREWRNLLFSLCFFHAVVQERRQFGPLGWNTPYDFDESDLRISVMQLKMFLNDCDEVPFDALTYLTGECNYGGRVTDDKDRRLLLSLLSMYYNQDVIYTTRYQFSPIEEYFIPEENDQESVIRFIQNLPTQTSPEVYGLTENANIAKDNKETLRLLNSVLRTQIQITGGDGITETDEIITEFATDILHKLPQPYDIQAVSEQYPVLYTNSMNTVLRQELIHYNKLIEVVRETLLNVQKAVRGLVVMSSELEELHNSMLVGKVPTAWANKSYPSLKPLGSYVNDFLLRLKFLQDWIDHGTPVVFWLSGFYFPQSFLTGVLQNYAHKYKISIDSLAFEFEITNIEMDAKDETSFDVYCKGLYLEGARWDRQLRELDESLPKILHDVMPVIWLKPGMQENNNTPQFTESEEFLLVSGKKWLSYQV</sequence>
<dbReference type="PANTHER" id="PTHR22878">
    <property type="entry name" value="DYNEIN HEAVY CHAIN 6, AXONEMAL-LIKE-RELATED"/>
    <property type="match status" value="1"/>
</dbReference>
<dbReference type="FunFam" id="1.10.8.720:FF:000001">
    <property type="entry name" value="dynein heavy chain 7, axonemal"/>
    <property type="match status" value="1"/>
</dbReference>
<dbReference type="InterPro" id="IPR027417">
    <property type="entry name" value="P-loop_NTPase"/>
</dbReference>
<feature type="non-terminal residue" evidence="7">
    <location>
        <position position="1"/>
    </location>
</feature>
<evidence type="ECO:0000259" key="3">
    <source>
        <dbReference type="Pfam" id="PF12777"/>
    </source>
</evidence>
<evidence type="ECO:0000256" key="1">
    <source>
        <dbReference type="SAM" id="Coils"/>
    </source>
</evidence>
<feature type="domain" description="Dynein heavy chain coiled coil stalk" evidence="3">
    <location>
        <begin position="41"/>
        <end position="226"/>
    </location>
</feature>
<dbReference type="InterPro" id="IPR042219">
    <property type="entry name" value="AAA_lid_11_sf"/>
</dbReference>
<dbReference type="InterPro" id="IPR041228">
    <property type="entry name" value="Dynein_C"/>
</dbReference>
<dbReference type="EMBL" id="BLKM01000111">
    <property type="protein sequence ID" value="GFG29081.1"/>
    <property type="molecule type" value="Genomic_DNA"/>
</dbReference>
<reference evidence="8" key="1">
    <citation type="submission" date="2020-01" db="EMBL/GenBank/DDBJ databases">
        <title>Draft genome sequence of the Termite Coptotermes fromosanus.</title>
        <authorList>
            <person name="Itakura S."/>
            <person name="Yosikawa Y."/>
            <person name="Umezawa K."/>
        </authorList>
    </citation>
    <scope>NUCLEOTIDE SEQUENCE [LARGE SCALE GENOMIC DNA]</scope>
</reference>
<dbReference type="Gene3D" id="1.10.8.720">
    <property type="entry name" value="Region D6 of dynein motor"/>
    <property type="match status" value="1"/>
</dbReference>
<dbReference type="Gene3D" id="3.40.50.300">
    <property type="entry name" value="P-loop containing nucleotide triphosphate hydrolases"/>
    <property type="match status" value="2"/>
</dbReference>
<dbReference type="GO" id="GO:0045505">
    <property type="term" value="F:dynein intermediate chain binding"/>
    <property type="evidence" value="ECO:0007669"/>
    <property type="project" value="InterPro"/>
</dbReference>
<dbReference type="GO" id="GO:0051959">
    <property type="term" value="F:dynein light intermediate chain binding"/>
    <property type="evidence" value="ECO:0007669"/>
    <property type="project" value="InterPro"/>
</dbReference>
<evidence type="ECO:0000259" key="4">
    <source>
        <dbReference type="Pfam" id="PF12781"/>
    </source>
</evidence>
<dbReference type="FunFam" id="3.40.50.300:FF:000362">
    <property type="entry name" value="Dynein, axonemal, heavy chain 6"/>
    <property type="match status" value="1"/>
</dbReference>
<dbReference type="OrthoDB" id="5593012at2759"/>
<dbReference type="Gene3D" id="1.10.8.1220">
    <property type="match status" value="1"/>
</dbReference>
<protein>
    <recommendedName>
        <fullName evidence="9">Dynein axonemal heavy chain 3</fullName>
    </recommendedName>
</protein>
<dbReference type="Pfam" id="PF18198">
    <property type="entry name" value="AAA_lid_11"/>
    <property type="match status" value="1"/>
</dbReference>
<dbReference type="Gene3D" id="3.10.490.20">
    <property type="match status" value="1"/>
</dbReference>
<organism evidence="7 8">
    <name type="scientific">Coptotermes formosanus</name>
    <name type="common">Formosan subterranean termite</name>
    <dbReference type="NCBI Taxonomy" id="36987"/>
    <lineage>
        <taxon>Eukaryota</taxon>
        <taxon>Metazoa</taxon>
        <taxon>Ecdysozoa</taxon>
        <taxon>Arthropoda</taxon>
        <taxon>Hexapoda</taxon>
        <taxon>Insecta</taxon>
        <taxon>Pterygota</taxon>
        <taxon>Neoptera</taxon>
        <taxon>Polyneoptera</taxon>
        <taxon>Dictyoptera</taxon>
        <taxon>Blattodea</taxon>
        <taxon>Blattoidea</taxon>
        <taxon>Termitoidae</taxon>
        <taxon>Rhinotermitidae</taxon>
        <taxon>Coptotermes</taxon>
    </lineage>
</organism>
<comment type="caution">
    <text evidence="7">The sequence shown here is derived from an EMBL/GenBank/DDBJ whole genome shotgun (WGS) entry which is preliminary data.</text>
</comment>
<dbReference type="Pfam" id="PF12781">
    <property type="entry name" value="AAA_9"/>
    <property type="match status" value="1"/>
</dbReference>
<evidence type="ECO:0000259" key="2">
    <source>
        <dbReference type="Pfam" id="PF03028"/>
    </source>
</evidence>
<dbReference type="GO" id="GO:0007018">
    <property type="term" value="P:microtubule-based movement"/>
    <property type="evidence" value="ECO:0007669"/>
    <property type="project" value="InterPro"/>
</dbReference>
<dbReference type="InterPro" id="IPR041658">
    <property type="entry name" value="AAA_lid_11"/>
</dbReference>
<dbReference type="Gene3D" id="6.10.140.1060">
    <property type="match status" value="1"/>
</dbReference>
<keyword evidence="1" id="KW-0175">Coiled coil</keyword>
<dbReference type="InterPro" id="IPR004273">
    <property type="entry name" value="Dynein_heavy_D6_P-loop"/>
</dbReference>
<feature type="domain" description="Dynein heavy chain ATP-binding dynein motor region" evidence="4">
    <location>
        <begin position="255"/>
        <end position="472"/>
    </location>
</feature>
<dbReference type="PANTHER" id="PTHR22878:SF71">
    <property type="entry name" value="DYNEIN, AXONEMAL, HEAVY CHAIN 3"/>
    <property type="match status" value="1"/>
</dbReference>
<dbReference type="Pfam" id="PF18199">
    <property type="entry name" value="Dynein_C"/>
    <property type="match status" value="1"/>
</dbReference>
<name>A0A6L2P9T2_COPFO</name>
<dbReference type="InterPro" id="IPR035706">
    <property type="entry name" value="AAA_9"/>
</dbReference>
<dbReference type="FunFam" id="3.40.50.300:FF:001145">
    <property type="entry name" value="Putative dynein heavy chain"/>
    <property type="match status" value="1"/>
</dbReference>
<evidence type="ECO:0000259" key="6">
    <source>
        <dbReference type="Pfam" id="PF18199"/>
    </source>
</evidence>
<proteinExistence type="predicted"/>
<feature type="domain" description="Dynein heavy chain C-terminal" evidence="6">
    <location>
        <begin position="1010"/>
        <end position="1259"/>
    </location>
</feature>
<dbReference type="Pfam" id="PF12777">
    <property type="entry name" value="MT"/>
    <property type="match status" value="1"/>
</dbReference>
<feature type="domain" description="Dynein heavy chain region D6 P-loop" evidence="2">
    <location>
        <begin position="714"/>
        <end position="829"/>
    </location>
</feature>
<gene>
    <name evidence="7" type="ORF">Cfor_00251</name>
</gene>
<dbReference type="FunFam" id="1.20.1270.280:FF:000001">
    <property type="entry name" value="dynein heavy chain 7, axonemal"/>
    <property type="match status" value="1"/>
</dbReference>